<protein>
    <submittedName>
        <fullName evidence="3">Uncharacterized protein</fullName>
    </submittedName>
</protein>
<evidence type="ECO:0000313" key="3">
    <source>
        <dbReference type="EMBL" id="PAX57212.1"/>
    </source>
</evidence>
<feature type="region of interest" description="Disordered" evidence="1">
    <location>
        <begin position="282"/>
        <end position="307"/>
    </location>
</feature>
<dbReference type="Proteomes" id="UP000218238">
    <property type="component" value="Unassembled WGS sequence"/>
</dbReference>
<evidence type="ECO:0000313" key="4">
    <source>
        <dbReference type="Proteomes" id="UP000218238"/>
    </source>
</evidence>
<evidence type="ECO:0000256" key="1">
    <source>
        <dbReference type="SAM" id="MobiDB-lite"/>
    </source>
</evidence>
<comment type="caution">
    <text evidence="3">The sequence shown here is derived from an EMBL/GenBank/DDBJ whole genome shotgun (WGS) entry which is preliminary data.</text>
</comment>
<accession>A0A2A2TLU4</accession>
<proteinExistence type="predicted"/>
<feature type="region of interest" description="Disordered" evidence="1">
    <location>
        <begin position="22"/>
        <end position="64"/>
    </location>
</feature>
<dbReference type="RefSeq" id="WP_095721386.1">
    <property type="nucleotide sequence ID" value="NZ_NTFS01000071.1"/>
</dbReference>
<gene>
    <name evidence="3" type="ORF">CK510_09025</name>
</gene>
<keyword evidence="2" id="KW-0732">Signal</keyword>
<feature type="chain" id="PRO_5012900843" evidence="2">
    <location>
        <begin position="19"/>
        <end position="307"/>
    </location>
</feature>
<dbReference type="OrthoDB" id="529932at2"/>
<sequence>MGRYSNIAVSAIMVMAIAGCSSDSGQQASNPTSTPGATPTPSATTAANPSTSTTPGLQPFNNPVIAGKQQQEGGVVAIANPNLIQPTDATQRFIAISKGRTDPFAQIVSPPLVRVVTTGNFGIPPRRPVPVVPPLPSGVQTVSIRPQNPFRPRSAVISSRIQVPIPRTAIAKLPKPNRGFTPVLPRLMPQVVPNPSLVSVLPPTPQPELARAVFVSGVVSAGREPQAIIKVPNEPTSRYVQAGDRLSNGLLVKRIEMNEGSDPIVIFEQFGIEVARMVGEGAAAPSTTASAEGAVPPPPSSVPTGAS</sequence>
<dbReference type="AlphaFoldDB" id="A0A2A2TLU4"/>
<organism evidence="3 4">
    <name type="scientific">Brunnivagina elsteri CCALA 953</name>
    <dbReference type="NCBI Taxonomy" id="987040"/>
    <lineage>
        <taxon>Bacteria</taxon>
        <taxon>Bacillati</taxon>
        <taxon>Cyanobacteriota</taxon>
        <taxon>Cyanophyceae</taxon>
        <taxon>Nostocales</taxon>
        <taxon>Calotrichaceae</taxon>
        <taxon>Brunnivagina</taxon>
    </lineage>
</organism>
<keyword evidence="4" id="KW-1185">Reference proteome</keyword>
<dbReference type="PROSITE" id="PS51257">
    <property type="entry name" value="PROKAR_LIPOPROTEIN"/>
    <property type="match status" value="1"/>
</dbReference>
<reference evidence="3 4" key="1">
    <citation type="submission" date="2017-08" db="EMBL/GenBank/DDBJ databases">
        <title>Draft genome sequence of filamentous cyanobacterium Calothrix elsteri CCALA 953.</title>
        <authorList>
            <person name="Gagunashvili A.N."/>
            <person name="Elster J."/>
            <person name="Andresson O.S."/>
        </authorList>
    </citation>
    <scope>NUCLEOTIDE SEQUENCE [LARGE SCALE GENOMIC DNA]</scope>
    <source>
        <strain evidence="3 4">CCALA 953</strain>
    </source>
</reference>
<name>A0A2A2TLU4_9CYAN</name>
<feature type="compositionally biased region" description="Low complexity" evidence="1">
    <location>
        <begin position="28"/>
        <end position="56"/>
    </location>
</feature>
<feature type="signal peptide" evidence="2">
    <location>
        <begin position="1"/>
        <end position="18"/>
    </location>
</feature>
<evidence type="ECO:0000256" key="2">
    <source>
        <dbReference type="SAM" id="SignalP"/>
    </source>
</evidence>
<dbReference type="EMBL" id="NTFS01000071">
    <property type="protein sequence ID" value="PAX57212.1"/>
    <property type="molecule type" value="Genomic_DNA"/>
</dbReference>